<evidence type="ECO:0000313" key="3">
    <source>
        <dbReference type="Proteomes" id="UP001352852"/>
    </source>
</evidence>
<evidence type="ECO:0000256" key="1">
    <source>
        <dbReference type="SAM" id="MobiDB-lite"/>
    </source>
</evidence>
<gene>
    <name evidence="2" type="ORF">CHARACLAT_027310</name>
</gene>
<reference evidence="2 3" key="1">
    <citation type="submission" date="2021-06" db="EMBL/GenBank/DDBJ databases">
        <authorList>
            <person name="Palmer J.M."/>
        </authorList>
    </citation>
    <scope>NUCLEOTIDE SEQUENCE [LARGE SCALE GENOMIC DNA]</scope>
    <source>
        <strain evidence="2 3">CL_MEX2019</strain>
        <tissue evidence="2">Muscle</tissue>
    </source>
</reference>
<dbReference type="Proteomes" id="UP001352852">
    <property type="component" value="Unassembled WGS sequence"/>
</dbReference>
<protein>
    <recommendedName>
        <fullName evidence="4">Secreted protein</fullName>
    </recommendedName>
</protein>
<proteinExistence type="predicted"/>
<keyword evidence="3" id="KW-1185">Reference proteome</keyword>
<dbReference type="EMBL" id="JAHUTJ010077197">
    <property type="protein sequence ID" value="MED6295039.1"/>
    <property type="molecule type" value="Genomic_DNA"/>
</dbReference>
<evidence type="ECO:0000313" key="2">
    <source>
        <dbReference type="EMBL" id="MED6295039.1"/>
    </source>
</evidence>
<comment type="caution">
    <text evidence="2">The sequence shown here is derived from an EMBL/GenBank/DDBJ whole genome shotgun (WGS) entry which is preliminary data.</text>
</comment>
<feature type="compositionally biased region" description="Polar residues" evidence="1">
    <location>
        <begin position="43"/>
        <end position="61"/>
    </location>
</feature>
<accession>A0ABU7F6X4</accession>
<sequence>MCPVGLTAFWASAAFSSESPYDRCPSHDLQWLNTRAMLPPSTRARSSPQAAGVPSTMTRSPTWVPVSRSLPWVLPGNPLGTFSMGSG</sequence>
<evidence type="ECO:0008006" key="4">
    <source>
        <dbReference type="Google" id="ProtNLM"/>
    </source>
</evidence>
<organism evidence="2 3">
    <name type="scientific">Characodon lateralis</name>
    <dbReference type="NCBI Taxonomy" id="208331"/>
    <lineage>
        <taxon>Eukaryota</taxon>
        <taxon>Metazoa</taxon>
        <taxon>Chordata</taxon>
        <taxon>Craniata</taxon>
        <taxon>Vertebrata</taxon>
        <taxon>Euteleostomi</taxon>
        <taxon>Actinopterygii</taxon>
        <taxon>Neopterygii</taxon>
        <taxon>Teleostei</taxon>
        <taxon>Neoteleostei</taxon>
        <taxon>Acanthomorphata</taxon>
        <taxon>Ovalentaria</taxon>
        <taxon>Atherinomorphae</taxon>
        <taxon>Cyprinodontiformes</taxon>
        <taxon>Goodeidae</taxon>
        <taxon>Characodon</taxon>
    </lineage>
</organism>
<name>A0ABU7F6X4_9TELE</name>
<feature type="region of interest" description="Disordered" evidence="1">
    <location>
        <begin position="39"/>
        <end position="61"/>
    </location>
</feature>